<dbReference type="SUPFAM" id="SSF55874">
    <property type="entry name" value="ATPase domain of HSP90 chaperone/DNA topoisomerase II/histidine kinase"/>
    <property type="match status" value="1"/>
</dbReference>
<dbReference type="InterPro" id="IPR000700">
    <property type="entry name" value="PAS-assoc_C"/>
</dbReference>
<dbReference type="Pfam" id="PF08447">
    <property type="entry name" value="PAS_3"/>
    <property type="match status" value="1"/>
</dbReference>
<feature type="domain" description="Histidine kinase" evidence="7">
    <location>
        <begin position="156"/>
        <end position="368"/>
    </location>
</feature>
<dbReference type="Gene3D" id="3.30.450.20">
    <property type="entry name" value="PAS domain"/>
    <property type="match status" value="1"/>
</dbReference>
<evidence type="ECO:0000313" key="10">
    <source>
        <dbReference type="EMBL" id="PYE82685.1"/>
    </source>
</evidence>
<dbReference type="InterPro" id="IPR005467">
    <property type="entry name" value="His_kinase_dom"/>
</dbReference>
<dbReference type="InterPro" id="IPR013655">
    <property type="entry name" value="PAS_fold_3"/>
</dbReference>
<dbReference type="EC" id="2.7.13.3" evidence="2"/>
<feature type="domain" description="PAS" evidence="8">
    <location>
        <begin position="13"/>
        <end position="83"/>
    </location>
</feature>
<dbReference type="PROSITE" id="PS50109">
    <property type="entry name" value="HIS_KIN"/>
    <property type="match status" value="1"/>
</dbReference>
<protein>
    <recommendedName>
        <fullName evidence="2">histidine kinase</fullName>
        <ecNumber evidence="2">2.7.13.3</ecNumber>
    </recommendedName>
</protein>
<dbReference type="InterPro" id="IPR000014">
    <property type="entry name" value="PAS"/>
</dbReference>
<keyword evidence="4" id="KW-0808">Transferase</keyword>
<dbReference type="Gene3D" id="3.30.565.10">
    <property type="entry name" value="Histidine kinase-like ATPase, C-terminal domain"/>
    <property type="match status" value="1"/>
</dbReference>
<comment type="caution">
    <text evidence="10">The sequence shown here is derived from an EMBL/GenBank/DDBJ whole genome shotgun (WGS) entry which is preliminary data.</text>
</comment>
<keyword evidence="11" id="KW-1185">Reference proteome</keyword>
<comment type="catalytic activity">
    <reaction evidence="1">
        <text>ATP + protein L-histidine = ADP + protein N-phospho-L-histidine.</text>
        <dbReference type="EC" id="2.7.13.3"/>
    </reaction>
</comment>
<accession>A0A2V4X9F3</accession>
<dbReference type="CDD" id="cd00075">
    <property type="entry name" value="HATPase"/>
    <property type="match status" value="1"/>
</dbReference>
<evidence type="ECO:0000256" key="2">
    <source>
        <dbReference type="ARBA" id="ARBA00012438"/>
    </source>
</evidence>
<dbReference type="RefSeq" id="WP_110473695.1">
    <property type="nucleotide sequence ID" value="NZ_BMWQ01000008.1"/>
</dbReference>
<dbReference type="PANTHER" id="PTHR43304">
    <property type="entry name" value="PHYTOCHROME-LIKE PROTEIN CPH1"/>
    <property type="match status" value="1"/>
</dbReference>
<keyword evidence="6" id="KW-0812">Transmembrane</keyword>
<reference evidence="10 11" key="1">
    <citation type="submission" date="2018-06" db="EMBL/GenBank/DDBJ databases">
        <title>Genomic Encyclopedia of Type Strains, Phase III (KMG-III): the genomes of soil and plant-associated and newly described type strains.</title>
        <authorList>
            <person name="Whitman W."/>
        </authorList>
    </citation>
    <scope>NUCLEOTIDE SEQUENCE [LARGE SCALE GENOMIC DNA]</scope>
    <source>
        <strain evidence="10 11">CECT 7945</strain>
    </source>
</reference>
<name>A0A2V4X9F3_9FLAO</name>
<dbReference type="SMART" id="SM00387">
    <property type="entry name" value="HATPase_c"/>
    <property type="match status" value="1"/>
</dbReference>
<proteinExistence type="predicted"/>
<sequence>MKVTNNLRNFSSAFDVLERTFNNAYNGIAIVNLEGDWLKVNDSVCETFGYTRWELFNMDISNIVYVQDLGVHEEKFEKLISGKIDKYRVKQRYFHKDGTIIWMLIYVSLVYFKKGKPHMIWQFSDITKHQKGQDKLKTMLYLAKEQNDRLRAFASIVTHNLRSHSGNLLTLTEFLEDDDSTLKQNENFVLLKQAVDNLQETVSHLTEVAKIREIEDSKMDALNLYDYAEKATYNIIALAQNAKAVIYNEIDEDICVKAIPAYLDSIILNFLTNAIKYRTEKRKPIIALSSDVEGDFVVLKIKDNGLGIDLDKFGDSLFQMYKTFHCNPDAIGIGLFITKNHIESLGGRVEVKSEVDVGSEFSVYLKKA</sequence>
<evidence type="ECO:0000256" key="5">
    <source>
        <dbReference type="ARBA" id="ARBA00022777"/>
    </source>
</evidence>
<evidence type="ECO:0000259" key="9">
    <source>
        <dbReference type="PROSITE" id="PS50113"/>
    </source>
</evidence>
<gene>
    <name evidence="10" type="ORF">DFQ11_101110</name>
</gene>
<dbReference type="GO" id="GO:0004673">
    <property type="term" value="F:protein histidine kinase activity"/>
    <property type="evidence" value="ECO:0007669"/>
    <property type="project" value="UniProtKB-EC"/>
</dbReference>
<dbReference type="SMART" id="SM00086">
    <property type="entry name" value="PAC"/>
    <property type="match status" value="1"/>
</dbReference>
<keyword evidence="6" id="KW-0472">Membrane</keyword>
<organism evidence="10 11">
    <name type="scientific">Winogradskyella epiphytica</name>
    <dbReference type="NCBI Taxonomy" id="262005"/>
    <lineage>
        <taxon>Bacteria</taxon>
        <taxon>Pseudomonadati</taxon>
        <taxon>Bacteroidota</taxon>
        <taxon>Flavobacteriia</taxon>
        <taxon>Flavobacteriales</taxon>
        <taxon>Flavobacteriaceae</taxon>
        <taxon>Winogradskyella</taxon>
    </lineage>
</organism>
<dbReference type="EMBL" id="QJTD01000001">
    <property type="protein sequence ID" value="PYE82685.1"/>
    <property type="molecule type" value="Genomic_DNA"/>
</dbReference>
<dbReference type="Proteomes" id="UP000248054">
    <property type="component" value="Unassembled WGS sequence"/>
</dbReference>
<dbReference type="PROSITE" id="PS50112">
    <property type="entry name" value="PAS"/>
    <property type="match status" value="1"/>
</dbReference>
<dbReference type="InterPro" id="IPR052162">
    <property type="entry name" value="Sensor_kinase/Photoreceptor"/>
</dbReference>
<evidence type="ECO:0000256" key="3">
    <source>
        <dbReference type="ARBA" id="ARBA00022553"/>
    </source>
</evidence>
<dbReference type="OrthoDB" id="5522855at2"/>
<keyword evidence="5" id="KW-0418">Kinase</keyword>
<evidence type="ECO:0000256" key="1">
    <source>
        <dbReference type="ARBA" id="ARBA00000085"/>
    </source>
</evidence>
<dbReference type="InterPro" id="IPR004358">
    <property type="entry name" value="Sig_transdc_His_kin-like_C"/>
</dbReference>
<dbReference type="SUPFAM" id="SSF55785">
    <property type="entry name" value="PYP-like sensor domain (PAS domain)"/>
    <property type="match status" value="1"/>
</dbReference>
<dbReference type="InterPro" id="IPR003594">
    <property type="entry name" value="HATPase_dom"/>
</dbReference>
<dbReference type="InterPro" id="IPR001610">
    <property type="entry name" value="PAC"/>
</dbReference>
<dbReference type="SMART" id="SM00091">
    <property type="entry name" value="PAS"/>
    <property type="match status" value="1"/>
</dbReference>
<feature type="domain" description="PAC" evidence="9">
    <location>
        <begin position="87"/>
        <end position="138"/>
    </location>
</feature>
<dbReference type="InterPro" id="IPR035965">
    <property type="entry name" value="PAS-like_dom_sf"/>
</dbReference>
<evidence type="ECO:0000259" key="8">
    <source>
        <dbReference type="PROSITE" id="PS50112"/>
    </source>
</evidence>
<dbReference type="PANTHER" id="PTHR43304:SF1">
    <property type="entry name" value="PAC DOMAIN-CONTAINING PROTEIN"/>
    <property type="match status" value="1"/>
</dbReference>
<feature type="transmembrane region" description="Helical" evidence="6">
    <location>
        <begin position="93"/>
        <end position="112"/>
    </location>
</feature>
<dbReference type="AlphaFoldDB" id="A0A2V4X9F3"/>
<dbReference type="PRINTS" id="PR00344">
    <property type="entry name" value="BCTRLSENSOR"/>
</dbReference>
<dbReference type="Pfam" id="PF02518">
    <property type="entry name" value="HATPase_c"/>
    <property type="match status" value="1"/>
</dbReference>
<evidence type="ECO:0000256" key="4">
    <source>
        <dbReference type="ARBA" id="ARBA00022679"/>
    </source>
</evidence>
<dbReference type="InterPro" id="IPR036890">
    <property type="entry name" value="HATPase_C_sf"/>
</dbReference>
<dbReference type="PROSITE" id="PS50113">
    <property type="entry name" value="PAC"/>
    <property type="match status" value="1"/>
</dbReference>
<dbReference type="CDD" id="cd00130">
    <property type="entry name" value="PAS"/>
    <property type="match status" value="1"/>
</dbReference>
<keyword evidence="6" id="KW-1133">Transmembrane helix</keyword>
<evidence type="ECO:0000259" key="7">
    <source>
        <dbReference type="PROSITE" id="PS50109"/>
    </source>
</evidence>
<evidence type="ECO:0000256" key="6">
    <source>
        <dbReference type="SAM" id="Phobius"/>
    </source>
</evidence>
<evidence type="ECO:0000313" key="11">
    <source>
        <dbReference type="Proteomes" id="UP000248054"/>
    </source>
</evidence>
<dbReference type="NCBIfam" id="TIGR00229">
    <property type="entry name" value="sensory_box"/>
    <property type="match status" value="1"/>
</dbReference>
<keyword evidence="3" id="KW-0597">Phosphoprotein</keyword>